<dbReference type="AlphaFoldDB" id="K1PJJ7"/>
<dbReference type="EMBL" id="JH818955">
    <property type="protein sequence ID" value="EKC24162.1"/>
    <property type="molecule type" value="Genomic_DNA"/>
</dbReference>
<name>K1PJJ7_MAGGI</name>
<dbReference type="PANTHER" id="PTHR13715:SF99">
    <property type="entry name" value="INOSITOL 1,4,5-TRISPHOSPHATE RECEPTOR-LIKE PROTEIN A"/>
    <property type="match status" value="1"/>
</dbReference>
<dbReference type="Pfam" id="PF01365">
    <property type="entry name" value="RYDR_ITPR"/>
    <property type="match status" value="1"/>
</dbReference>
<dbReference type="GO" id="GO:0005262">
    <property type="term" value="F:calcium channel activity"/>
    <property type="evidence" value="ECO:0007669"/>
    <property type="project" value="InterPro"/>
</dbReference>
<gene>
    <name evidence="2" type="ORF">CGI_10006705</name>
</gene>
<organism evidence="2">
    <name type="scientific">Magallana gigas</name>
    <name type="common">Pacific oyster</name>
    <name type="synonym">Crassostrea gigas</name>
    <dbReference type="NCBI Taxonomy" id="29159"/>
    <lineage>
        <taxon>Eukaryota</taxon>
        <taxon>Metazoa</taxon>
        <taxon>Spiralia</taxon>
        <taxon>Lophotrochozoa</taxon>
        <taxon>Mollusca</taxon>
        <taxon>Bivalvia</taxon>
        <taxon>Autobranchia</taxon>
        <taxon>Pteriomorphia</taxon>
        <taxon>Ostreida</taxon>
        <taxon>Ostreoidea</taxon>
        <taxon>Ostreidae</taxon>
        <taxon>Magallana</taxon>
    </lineage>
</organism>
<dbReference type="InterPro" id="IPR000699">
    <property type="entry name" value="RIH_dom"/>
</dbReference>
<proteinExistence type="predicted"/>
<sequence length="288" mass="33067">MIRMSMHLLNRYFSAYHQLFRNTVQAQVVITDKSVALVESLETILPNLRRLSSAKLDKQQTEDLDQYTGQRRVLQRAFTLLRLMARDNKLVQGRLFDRFDMLLSKSGAEQELAECLTEVFTGNSNTCMKITSNKVHKIMNLVTVHKEAVPQLLDLLNAIVKVEELDLPLKRNQSFVMQYFMQYRADIAHVIDQDENARVKILVNSGSTSLQYLISMVDMLATCAEGENRHIESICQTIFSIPELLKILTNEQICDNFKLPFLRFFLWVYLNTAGGMIESGAGDMPHEK</sequence>
<feature type="domain" description="RIH" evidence="1">
    <location>
        <begin position="42"/>
        <end position="186"/>
    </location>
</feature>
<dbReference type="GO" id="GO:0016020">
    <property type="term" value="C:membrane"/>
    <property type="evidence" value="ECO:0007669"/>
    <property type="project" value="InterPro"/>
</dbReference>
<reference evidence="2" key="1">
    <citation type="journal article" date="2012" name="Nature">
        <title>The oyster genome reveals stress adaptation and complexity of shell formation.</title>
        <authorList>
            <person name="Zhang G."/>
            <person name="Fang X."/>
            <person name="Guo X."/>
            <person name="Li L."/>
            <person name="Luo R."/>
            <person name="Xu F."/>
            <person name="Yang P."/>
            <person name="Zhang L."/>
            <person name="Wang X."/>
            <person name="Qi H."/>
            <person name="Xiong Z."/>
            <person name="Que H."/>
            <person name="Xie Y."/>
            <person name="Holland P.W."/>
            <person name="Paps J."/>
            <person name="Zhu Y."/>
            <person name="Wu F."/>
            <person name="Chen Y."/>
            <person name="Wang J."/>
            <person name="Peng C."/>
            <person name="Meng J."/>
            <person name="Yang L."/>
            <person name="Liu J."/>
            <person name="Wen B."/>
            <person name="Zhang N."/>
            <person name="Huang Z."/>
            <person name="Zhu Q."/>
            <person name="Feng Y."/>
            <person name="Mount A."/>
            <person name="Hedgecock D."/>
            <person name="Xu Z."/>
            <person name="Liu Y."/>
            <person name="Domazet-Loso T."/>
            <person name="Du Y."/>
            <person name="Sun X."/>
            <person name="Zhang S."/>
            <person name="Liu B."/>
            <person name="Cheng P."/>
            <person name="Jiang X."/>
            <person name="Li J."/>
            <person name="Fan D."/>
            <person name="Wang W."/>
            <person name="Fu W."/>
            <person name="Wang T."/>
            <person name="Wang B."/>
            <person name="Zhang J."/>
            <person name="Peng Z."/>
            <person name="Li Y."/>
            <person name="Li N."/>
            <person name="Wang J."/>
            <person name="Chen M."/>
            <person name="He Y."/>
            <person name="Tan F."/>
            <person name="Song X."/>
            <person name="Zheng Q."/>
            <person name="Huang R."/>
            <person name="Yang H."/>
            <person name="Du X."/>
            <person name="Chen L."/>
            <person name="Yang M."/>
            <person name="Gaffney P.M."/>
            <person name="Wang S."/>
            <person name="Luo L."/>
            <person name="She Z."/>
            <person name="Ming Y."/>
            <person name="Huang W."/>
            <person name="Zhang S."/>
            <person name="Huang B."/>
            <person name="Zhang Y."/>
            <person name="Qu T."/>
            <person name="Ni P."/>
            <person name="Miao G."/>
            <person name="Wang J."/>
            <person name="Wang Q."/>
            <person name="Steinberg C.E."/>
            <person name="Wang H."/>
            <person name="Li N."/>
            <person name="Qian L."/>
            <person name="Zhang G."/>
            <person name="Li Y."/>
            <person name="Yang H."/>
            <person name="Liu X."/>
            <person name="Wang J."/>
            <person name="Yin Y."/>
            <person name="Wang J."/>
        </authorList>
    </citation>
    <scope>NUCLEOTIDE SEQUENCE [LARGE SCALE GENOMIC DNA]</scope>
    <source>
        <strain evidence="2">05x7-T-G4-1.051#20</strain>
    </source>
</reference>
<evidence type="ECO:0000259" key="1">
    <source>
        <dbReference type="Pfam" id="PF01365"/>
    </source>
</evidence>
<evidence type="ECO:0000313" key="2">
    <source>
        <dbReference type="EMBL" id="EKC24162.1"/>
    </source>
</evidence>
<dbReference type="InterPro" id="IPR035910">
    <property type="entry name" value="RyR/IP3R_RIH_dom_sf"/>
</dbReference>
<dbReference type="SUPFAM" id="SSF100909">
    <property type="entry name" value="IP3 receptor type 1 binding core, domain 2"/>
    <property type="match status" value="1"/>
</dbReference>
<dbReference type="InterPro" id="IPR015925">
    <property type="entry name" value="Ryanodine_IP3_receptor"/>
</dbReference>
<protein>
    <submittedName>
        <fullName evidence="2">Inositol 1,4,5-trisphosphate receptor type 3</fullName>
    </submittedName>
</protein>
<dbReference type="HOGENOM" id="CLU_967245_0_0_1"/>
<dbReference type="PANTHER" id="PTHR13715">
    <property type="entry name" value="RYANODINE RECEPTOR AND IP3 RECEPTOR"/>
    <property type="match status" value="1"/>
</dbReference>
<dbReference type="InParanoid" id="K1PJJ7"/>
<keyword evidence="2" id="KW-0675">Receptor</keyword>
<accession>K1PJJ7</accession>